<dbReference type="AlphaFoldDB" id="A0A5N3P4R5"/>
<accession>A0A5N3P4R5</accession>
<gene>
    <name evidence="2" type="ORF">FEZ63_22010</name>
</gene>
<evidence type="ECO:0000313" key="2">
    <source>
        <dbReference type="EMBL" id="KAB0264726.1"/>
    </source>
</evidence>
<dbReference type="OrthoDB" id="9788621at2"/>
<dbReference type="Pfam" id="PF26348">
    <property type="entry name" value="SRA_ScoMcrA"/>
    <property type="match status" value="1"/>
</dbReference>
<keyword evidence="3" id="KW-1185">Reference proteome</keyword>
<evidence type="ECO:0000313" key="3">
    <source>
        <dbReference type="Proteomes" id="UP000325684"/>
    </source>
</evidence>
<dbReference type="Pfam" id="PF01844">
    <property type="entry name" value="HNH"/>
    <property type="match status" value="1"/>
</dbReference>
<dbReference type="Gene3D" id="1.10.30.50">
    <property type="match status" value="1"/>
</dbReference>
<comment type="caution">
    <text evidence="2">The sequence shown here is derived from an EMBL/GenBank/DDBJ whole genome shotgun (WGS) entry which is preliminary data.</text>
</comment>
<dbReference type="InterPro" id="IPR003615">
    <property type="entry name" value="HNH_nuc"/>
</dbReference>
<protein>
    <submittedName>
        <fullName evidence="2">HNH endonuclease</fullName>
    </submittedName>
</protein>
<keyword evidence="2" id="KW-0540">Nuclease</keyword>
<dbReference type="InterPro" id="IPR058712">
    <property type="entry name" value="SRA_ScoMcrA"/>
</dbReference>
<organism evidence="2 3">
    <name type="scientific">Microvirga brassicacearum</name>
    <dbReference type="NCBI Taxonomy" id="2580413"/>
    <lineage>
        <taxon>Bacteria</taxon>
        <taxon>Pseudomonadati</taxon>
        <taxon>Pseudomonadota</taxon>
        <taxon>Alphaproteobacteria</taxon>
        <taxon>Hyphomicrobiales</taxon>
        <taxon>Methylobacteriaceae</taxon>
        <taxon>Microvirga</taxon>
    </lineage>
</organism>
<keyword evidence="2" id="KW-0378">Hydrolase</keyword>
<dbReference type="EMBL" id="VCMV01000063">
    <property type="protein sequence ID" value="KAB0264726.1"/>
    <property type="molecule type" value="Genomic_DNA"/>
</dbReference>
<dbReference type="GO" id="GO:0008270">
    <property type="term" value="F:zinc ion binding"/>
    <property type="evidence" value="ECO:0007669"/>
    <property type="project" value="InterPro"/>
</dbReference>
<dbReference type="GO" id="GO:0004519">
    <property type="term" value="F:endonuclease activity"/>
    <property type="evidence" value="ECO:0007669"/>
    <property type="project" value="UniProtKB-KW"/>
</dbReference>
<dbReference type="GO" id="GO:0003676">
    <property type="term" value="F:nucleic acid binding"/>
    <property type="evidence" value="ECO:0007669"/>
    <property type="project" value="InterPro"/>
</dbReference>
<dbReference type="RefSeq" id="WP_150948789.1">
    <property type="nucleotide sequence ID" value="NZ_VCMV01000063.1"/>
</dbReference>
<dbReference type="SMART" id="SM00507">
    <property type="entry name" value="HNHc"/>
    <property type="match status" value="1"/>
</dbReference>
<keyword evidence="2" id="KW-0255">Endonuclease</keyword>
<evidence type="ECO:0000259" key="1">
    <source>
        <dbReference type="SMART" id="SM00507"/>
    </source>
</evidence>
<dbReference type="InterPro" id="IPR002711">
    <property type="entry name" value="HNH"/>
</dbReference>
<feature type="domain" description="HNH nuclease" evidence="1">
    <location>
        <begin position="282"/>
        <end position="343"/>
    </location>
</feature>
<sequence>MALPKKVTADHIRLAMARIVETGIPSGASSTKFDVIDPVTEMPLPPKLVISIASEFANGQTYSRREFSGGNEANDFLRDLGFEIVRKNEGAQVDIKDLAPGVILTNDQLSRTFSVGNAGGMRWSGKHQCLVIIADHTKSLYDDRWVGDAFHYTGMGRVGDQTLSGQNLRLAHHEQDNVPVHLFEVFTRNAYHYAGPVRLTAPVYRESQVDDEGTTRTVLVFPLALISAGGKPIPEARDIQQIERARRRAVRPKTLEELLLLAGTQGSHEPNRRETLAIQFIRSAAVVELTKRLAQGICDLCANPAPFSTQEGPYLECHHIVHLAQGGPDTLENTVALCANCHRRMHVLDREKDVAKLKQRVALRKLSTIHFSSATQGGDL</sequence>
<dbReference type="Proteomes" id="UP000325684">
    <property type="component" value="Unassembled WGS sequence"/>
</dbReference>
<name>A0A5N3P4R5_9HYPH</name>
<dbReference type="CDD" id="cd00085">
    <property type="entry name" value="HNHc"/>
    <property type="match status" value="1"/>
</dbReference>
<reference evidence="2 3" key="1">
    <citation type="journal article" date="2019" name="Microorganisms">
        <title>Genome Insights into the Novel Species Microvirga brassicacearum, a Rapeseed Endophyte with Biotechnological Potential.</title>
        <authorList>
            <person name="Jimenez-Gomez A."/>
            <person name="Saati-Santamaria Z."/>
            <person name="Igual J.M."/>
            <person name="Rivas R."/>
            <person name="Mateos P.F."/>
            <person name="Garcia-Fraile P."/>
        </authorList>
    </citation>
    <scope>NUCLEOTIDE SEQUENCE [LARGE SCALE GENOMIC DNA]</scope>
    <source>
        <strain evidence="2 3">CDVBN77</strain>
    </source>
</reference>
<proteinExistence type="predicted"/>